<dbReference type="Pfam" id="PF05025">
    <property type="entry name" value="RbsD_FucU"/>
    <property type="match status" value="1"/>
</dbReference>
<organism evidence="6 7">
    <name type="scientific">Sanguibacter inulinus</name>
    <dbReference type="NCBI Taxonomy" id="60922"/>
    <lineage>
        <taxon>Bacteria</taxon>
        <taxon>Bacillati</taxon>
        <taxon>Actinomycetota</taxon>
        <taxon>Actinomycetes</taxon>
        <taxon>Micrococcales</taxon>
        <taxon>Sanguibacteraceae</taxon>
        <taxon>Sanguibacter</taxon>
    </lineage>
</organism>
<keyword evidence="3" id="KW-0963">Cytoplasm</keyword>
<reference evidence="6 7" key="1">
    <citation type="submission" date="2020-07" db="EMBL/GenBank/DDBJ databases">
        <title>MOT database genomes.</title>
        <authorList>
            <person name="Joseph S."/>
            <person name="Aduse-Opoku J."/>
            <person name="Hashim A."/>
            <person name="Wade W."/>
            <person name="Curtis M."/>
        </authorList>
    </citation>
    <scope>NUCLEOTIDE SEQUENCE [LARGE SCALE GENOMIC DNA]</scope>
    <source>
        <strain evidence="6 7">DSM 100099</strain>
    </source>
</reference>
<dbReference type="PANTHER" id="PTHR37831:SF1">
    <property type="entry name" value="D-RIBOSE PYRANASE"/>
    <property type="match status" value="1"/>
</dbReference>
<evidence type="ECO:0000313" key="7">
    <source>
        <dbReference type="Proteomes" id="UP000561011"/>
    </source>
</evidence>
<accession>A0A853ENE6</accession>
<dbReference type="GO" id="GO:0016872">
    <property type="term" value="F:intramolecular lyase activity"/>
    <property type="evidence" value="ECO:0007669"/>
    <property type="project" value="InterPro"/>
</dbReference>
<evidence type="ECO:0000256" key="5">
    <source>
        <dbReference type="ARBA" id="ARBA00023277"/>
    </source>
</evidence>
<evidence type="ECO:0000256" key="2">
    <source>
        <dbReference type="ARBA" id="ARBA00012862"/>
    </source>
</evidence>
<comment type="catalytic activity">
    <reaction evidence="1">
        <text>beta-D-ribopyranose = beta-D-ribofuranose</text>
        <dbReference type="Rhea" id="RHEA:25432"/>
        <dbReference type="ChEBI" id="CHEBI:27476"/>
        <dbReference type="ChEBI" id="CHEBI:47002"/>
        <dbReference type="EC" id="5.4.99.62"/>
    </reaction>
</comment>
<name>A0A853ENE6_9MICO</name>
<gene>
    <name evidence="6" type="primary">rbsD</name>
    <name evidence="6" type="ORF">HZZ10_00755</name>
</gene>
<dbReference type="AlphaFoldDB" id="A0A853ENE6"/>
<keyword evidence="7" id="KW-1185">Reference proteome</keyword>
<dbReference type="NCBIfam" id="NF008761">
    <property type="entry name" value="PRK11797.1"/>
    <property type="match status" value="1"/>
</dbReference>
<dbReference type="GO" id="GO:0005829">
    <property type="term" value="C:cytosol"/>
    <property type="evidence" value="ECO:0007669"/>
    <property type="project" value="TreeGrafter"/>
</dbReference>
<evidence type="ECO:0000256" key="3">
    <source>
        <dbReference type="ARBA" id="ARBA00022490"/>
    </source>
</evidence>
<sequence>MKRTGLLNPDLAAGVARLGHGHLVLVVDCGTPIPPGARVVDVTVVAGVPSFVQVLDAVLDEIVVEGSVAASESTGTVVTDWLEERGLNPQLVPHEDLKALLPGAALVVRTGEATPWANVALRCGVPF</sequence>
<dbReference type="SUPFAM" id="SSF102546">
    <property type="entry name" value="RbsD-like"/>
    <property type="match status" value="1"/>
</dbReference>
<dbReference type="InterPro" id="IPR023064">
    <property type="entry name" value="D-ribose_pyranase"/>
</dbReference>
<dbReference type="InterPro" id="IPR023750">
    <property type="entry name" value="RbsD-like_sf"/>
</dbReference>
<dbReference type="GO" id="GO:0048029">
    <property type="term" value="F:monosaccharide binding"/>
    <property type="evidence" value="ECO:0007669"/>
    <property type="project" value="InterPro"/>
</dbReference>
<dbReference type="PANTHER" id="PTHR37831">
    <property type="entry name" value="D-RIBOSE PYRANASE"/>
    <property type="match status" value="1"/>
</dbReference>
<keyword evidence="4 6" id="KW-0413">Isomerase</keyword>
<evidence type="ECO:0000256" key="1">
    <source>
        <dbReference type="ARBA" id="ARBA00000223"/>
    </source>
</evidence>
<dbReference type="GO" id="GO:0019303">
    <property type="term" value="P:D-ribose catabolic process"/>
    <property type="evidence" value="ECO:0007669"/>
    <property type="project" value="TreeGrafter"/>
</dbReference>
<comment type="caution">
    <text evidence="6">The sequence shown here is derived from an EMBL/GenBank/DDBJ whole genome shotgun (WGS) entry which is preliminary data.</text>
</comment>
<evidence type="ECO:0000313" key="6">
    <source>
        <dbReference type="EMBL" id="NYS92071.1"/>
    </source>
</evidence>
<dbReference type="Proteomes" id="UP000561011">
    <property type="component" value="Unassembled WGS sequence"/>
</dbReference>
<dbReference type="GO" id="GO:0062193">
    <property type="term" value="F:D-ribose pyranase activity"/>
    <property type="evidence" value="ECO:0007669"/>
    <property type="project" value="UniProtKB-EC"/>
</dbReference>
<dbReference type="InterPro" id="IPR007721">
    <property type="entry name" value="RbsD_FucU"/>
</dbReference>
<protein>
    <recommendedName>
        <fullName evidence="2">D-ribose pyranase</fullName>
        <ecNumber evidence="2">5.4.99.62</ecNumber>
    </recommendedName>
</protein>
<keyword evidence="5" id="KW-0119">Carbohydrate metabolism</keyword>
<dbReference type="EMBL" id="JACBYE010000001">
    <property type="protein sequence ID" value="NYS92071.1"/>
    <property type="molecule type" value="Genomic_DNA"/>
</dbReference>
<proteinExistence type="predicted"/>
<evidence type="ECO:0000256" key="4">
    <source>
        <dbReference type="ARBA" id="ARBA00023235"/>
    </source>
</evidence>
<dbReference type="EC" id="5.4.99.62" evidence="2"/>
<dbReference type="Gene3D" id="3.40.1650.10">
    <property type="entry name" value="RbsD-like domain"/>
    <property type="match status" value="1"/>
</dbReference>
<dbReference type="RefSeq" id="WP_179912055.1">
    <property type="nucleotide sequence ID" value="NZ_JACBYE010000001.1"/>
</dbReference>